<evidence type="ECO:0000313" key="2">
    <source>
        <dbReference type="EMBL" id="QID19362.1"/>
    </source>
</evidence>
<sequence length="364" mass="41472">MANRLKPSRIDPWPYPVRLEEDELLSSYLVRSAHAHGTTAYRFMSLHFPGRPVWSRDVDRTVDRGWLRQVSEASGTPIDALEGSTLVPFRQIVGSVGQGGDTPLLLSVSVFNRVRRRHGLQFCPTCLKEGRHWFRKRWRLGFYVRCEIHEVPLEDCCPVCTSPIAPHRGNRLDLIFCSECGASLTRHQDPCPIPGSVQALQEELLAAVQGATTPLVKPHRSDERLETVRRLLSILTPFRRHATIRNALGLGEPSHPRERRSQFEHARIAERILMLETVAAIKNKWPGNFLVAAHAGGLTQQTFRRMHLPPQILEGVSLLPLGHRRQRRNVPKIFDRSLQSLARRSPDLYRQIRAQRLIAEVGWA</sequence>
<protein>
    <submittedName>
        <fullName evidence="2">TniQ family protein</fullName>
    </submittedName>
</protein>
<accession>A0A6C1B6K0</accession>
<organism evidence="2 3">
    <name type="scientific">Nitrogeniibacter mangrovi</name>
    <dbReference type="NCBI Taxonomy" id="2016596"/>
    <lineage>
        <taxon>Bacteria</taxon>
        <taxon>Pseudomonadati</taxon>
        <taxon>Pseudomonadota</taxon>
        <taxon>Betaproteobacteria</taxon>
        <taxon>Rhodocyclales</taxon>
        <taxon>Zoogloeaceae</taxon>
        <taxon>Nitrogeniibacter</taxon>
    </lineage>
</organism>
<dbReference type="AlphaFoldDB" id="A0A6C1B6K0"/>
<keyword evidence="3" id="KW-1185">Reference proteome</keyword>
<dbReference type="Pfam" id="PF06527">
    <property type="entry name" value="TniQ"/>
    <property type="match status" value="1"/>
</dbReference>
<proteinExistence type="predicted"/>
<gene>
    <name evidence="2" type="ORF">G3580_18120</name>
</gene>
<name>A0A6C1B6K0_9RHOO</name>
<evidence type="ECO:0000259" key="1">
    <source>
        <dbReference type="Pfam" id="PF06527"/>
    </source>
</evidence>
<dbReference type="KEGG" id="azq:G3580_18120"/>
<dbReference type="Proteomes" id="UP000501991">
    <property type="component" value="Chromosome"/>
</dbReference>
<reference evidence="2 3" key="1">
    <citation type="submission" date="2020-02" db="EMBL/GenBank/DDBJ databases">
        <title>Nitrogenibacter mangrovi gen. nov., sp. nov. isolated from mangrove sediment, a denitrifying betaproteobacterium.</title>
        <authorList>
            <person name="Liao H."/>
            <person name="Tian Y."/>
        </authorList>
    </citation>
    <scope>NUCLEOTIDE SEQUENCE [LARGE SCALE GENOMIC DNA]</scope>
    <source>
        <strain evidence="2 3">M9-3-2</strain>
    </source>
</reference>
<dbReference type="EMBL" id="CP048836">
    <property type="protein sequence ID" value="QID19362.1"/>
    <property type="molecule type" value="Genomic_DNA"/>
</dbReference>
<feature type="domain" description="TniQ" evidence="1">
    <location>
        <begin position="16"/>
        <end position="153"/>
    </location>
</feature>
<dbReference type="InterPro" id="IPR009492">
    <property type="entry name" value="TniQ"/>
</dbReference>
<dbReference type="RefSeq" id="WP_173767890.1">
    <property type="nucleotide sequence ID" value="NZ_CP048836.1"/>
</dbReference>
<evidence type="ECO:0000313" key="3">
    <source>
        <dbReference type="Proteomes" id="UP000501991"/>
    </source>
</evidence>